<keyword evidence="2" id="KW-1185">Reference proteome</keyword>
<dbReference type="Proteomes" id="UP000016927">
    <property type="component" value="Unassembled WGS sequence"/>
</dbReference>
<proteinExistence type="predicted"/>
<dbReference type="VEuPathDB" id="MicrosporidiaDB:NBO_57g0003"/>
<dbReference type="EMBL" id="KB908965">
    <property type="protein sequence ID" value="EOB13826.1"/>
    <property type="molecule type" value="Genomic_DNA"/>
</dbReference>
<evidence type="ECO:0000313" key="1">
    <source>
        <dbReference type="EMBL" id="EOB13826.1"/>
    </source>
</evidence>
<name>R0KST9_NOSB1</name>
<protein>
    <submittedName>
        <fullName evidence="1">Uncharacterized protein</fullName>
    </submittedName>
</protein>
<dbReference type="AlphaFoldDB" id="R0KST9"/>
<evidence type="ECO:0000313" key="2">
    <source>
        <dbReference type="Proteomes" id="UP000016927"/>
    </source>
</evidence>
<gene>
    <name evidence="1" type="ORF">NBO_57g0003</name>
</gene>
<accession>R0KST9</accession>
<reference evidence="1 2" key="1">
    <citation type="journal article" date="2013" name="BMC Genomics">
        <title>Comparative genomics of parasitic silkworm microsporidia reveal an association between genome expansion and host adaptation.</title>
        <authorList>
            <person name="Pan G."/>
            <person name="Xu J."/>
            <person name="Li T."/>
            <person name="Xia Q."/>
            <person name="Liu S.L."/>
            <person name="Zhang G."/>
            <person name="Li S."/>
            <person name="Li C."/>
            <person name="Liu H."/>
            <person name="Yang L."/>
            <person name="Liu T."/>
            <person name="Zhang X."/>
            <person name="Wu Z."/>
            <person name="Fan W."/>
            <person name="Dang X."/>
            <person name="Xiang H."/>
            <person name="Tao M."/>
            <person name="Li Y."/>
            <person name="Hu J."/>
            <person name="Li Z."/>
            <person name="Lin L."/>
            <person name="Luo J."/>
            <person name="Geng L."/>
            <person name="Wang L."/>
            <person name="Long M."/>
            <person name="Wan Y."/>
            <person name="He N."/>
            <person name="Zhang Z."/>
            <person name="Lu C."/>
            <person name="Keeling P.J."/>
            <person name="Wang J."/>
            <person name="Xiang Z."/>
            <person name="Zhou Z."/>
        </authorList>
    </citation>
    <scope>NUCLEOTIDE SEQUENCE [LARGE SCALE GENOMIC DNA]</scope>
    <source>
        <strain evidence="2">CQ1 / CVCC 102059</strain>
    </source>
</reference>
<organism evidence="1 2">
    <name type="scientific">Nosema bombycis (strain CQ1 / CVCC 102059)</name>
    <name type="common">Microsporidian parasite</name>
    <name type="synonym">Pebrine of silkworm</name>
    <dbReference type="NCBI Taxonomy" id="578461"/>
    <lineage>
        <taxon>Eukaryota</taxon>
        <taxon>Fungi</taxon>
        <taxon>Fungi incertae sedis</taxon>
        <taxon>Microsporidia</taxon>
        <taxon>Nosematidae</taxon>
        <taxon>Nosema</taxon>
    </lineage>
</organism>
<sequence>MCSLYSFISPLYPLYFITHFPIHHFPIHLYPFMKHPSTLFSKLSIQKTPKRKTKSEFKREALLLVRKYSSYKDDPSYQFFLKDLILGLSRDCEYSVINDLIKEMQRLKRMVRDDLE</sequence>
<dbReference type="HOGENOM" id="CLU_2097518_0_0_1"/>